<reference evidence="2 3" key="1">
    <citation type="journal article" date="2014" name="PLoS Genet.">
        <title>The Genome of Spironucleus salmonicida Highlights a Fish Pathogen Adapted to Fluctuating Environments.</title>
        <authorList>
            <person name="Xu F."/>
            <person name="Jerlstrom-Hultqvist J."/>
            <person name="Einarsson E."/>
            <person name="Astvaldsson A."/>
            <person name="Svard S.G."/>
            <person name="Andersson J.O."/>
        </authorList>
    </citation>
    <scope>NUCLEOTIDE SEQUENCE</scope>
    <source>
        <strain evidence="3">ATCC 50377</strain>
    </source>
</reference>
<proteinExistence type="predicted"/>
<evidence type="ECO:0000313" key="4">
    <source>
        <dbReference type="Proteomes" id="UP000018208"/>
    </source>
</evidence>
<organism evidence="2">
    <name type="scientific">Spironucleus salmonicida</name>
    <dbReference type="NCBI Taxonomy" id="348837"/>
    <lineage>
        <taxon>Eukaryota</taxon>
        <taxon>Metamonada</taxon>
        <taxon>Diplomonadida</taxon>
        <taxon>Hexamitidae</taxon>
        <taxon>Hexamitinae</taxon>
        <taxon>Spironucleus</taxon>
    </lineage>
</organism>
<dbReference type="AlphaFoldDB" id="V6M1P5"/>
<accession>V6M1P5</accession>
<dbReference type="EMBL" id="KI546047">
    <property type="protein sequence ID" value="EST47129.1"/>
    <property type="molecule type" value="Genomic_DNA"/>
</dbReference>
<evidence type="ECO:0000313" key="2">
    <source>
        <dbReference type="EMBL" id="EST47129.1"/>
    </source>
</evidence>
<dbReference type="OrthoDB" id="300641at2759"/>
<protein>
    <submittedName>
        <fullName evidence="2">Cysteine-rich membrane protein 2</fullName>
    </submittedName>
</protein>
<gene>
    <name evidence="2" type="ORF">SS50377_12837</name>
    <name evidence="3" type="ORF">SS50377_20762</name>
</gene>
<dbReference type="InterPro" id="IPR006212">
    <property type="entry name" value="Furin_repeat"/>
</dbReference>
<dbReference type="Proteomes" id="UP000018208">
    <property type="component" value="Unassembled WGS sequence"/>
</dbReference>
<keyword evidence="1" id="KW-0812">Transmembrane</keyword>
<evidence type="ECO:0000313" key="3">
    <source>
        <dbReference type="EMBL" id="KAH0577409.1"/>
    </source>
</evidence>
<keyword evidence="1" id="KW-1133">Transmembrane helix</keyword>
<feature type="transmembrane region" description="Helical" evidence="1">
    <location>
        <begin position="442"/>
        <end position="467"/>
    </location>
</feature>
<dbReference type="EMBL" id="AUWU02000001">
    <property type="protein sequence ID" value="KAH0577409.1"/>
    <property type="molecule type" value="Genomic_DNA"/>
</dbReference>
<sequence>MDCSLAMFYNAKLDVCESCERMTLNGACNCSLNPNSPSLFENCTICSDAQTCTECLFGFQLVGTKCVENDCKNGSSAACLPGFFCDLEGSSAYACQSCVRMTPNCACNCTGALQANCQSCSGTACASCAKFASPKAGRCVIDQCQNSVSCAFGQFCKIEKEAENICQSCDKHTVGCRCGERCANCNSEGCLVCQEGSSLVGKVCLRKCSDGAGECIEGEFCSAGGVCELCVGCKTCDITACLSCANGQFLEGGVCQDCRFQDVPCECGALKNCLMCGNGVCVGCISGFRGGDSGCNSPICDHLADNFYCAAPGVSAVCGGDGQAEPCSCGRSQNCLTCREGSCSACLDGFHFEGAACVPSCADRVLGFFCAAREELSFCEQRQDGSVGQCFCGERLENCFKCGLNACAGCIGDFAIDKNGSCSECLSGYRAVNGVCVLGLQVGAIVGIVLGVLGLVGALVILIVVVMKKRAARGNGQDIQEELVVDSKYYSQFSEVSIASMIE</sequence>
<dbReference type="SMART" id="SM00261">
    <property type="entry name" value="FU"/>
    <property type="match status" value="5"/>
</dbReference>
<keyword evidence="4" id="KW-1185">Reference proteome</keyword>
<keyword evidence="1" id="KW-0472">Membrane</keyword>
<reference evidence="3" key="2">
    <citation type="submission" date="2020-12" db="EMBL/GenBank/DDBJ databases">
        <title>New Spironucleus salmonicida genome in near-complete chromosomes.</title>
        <authorList>
            <person name="Xu F."/>
            <person name="Kurt Z."/>
            <person name="Jimenez-Gonzalez A."/>
            <person name="Astvaldsson A."/>
            <person name="Andersson J.O."/>
            <person name="Svard S.G."/>
        </authorList>
    </citation>
    <scope>NUCLEOTIDE SEQUENCE</scope>
    <source>
        <strain evidence="3">ATCC 50377</strain>
    </source>
</reference>
<dbReference type="VEuPathDB" id="GiardiaDB:SS50377_20762"/>
<dbReference type="SUPFAM" id="SSF57184">
    <property type="entry name" value="Growth factor receptor domain"/>
    <property type="match status" value="1"/>
</dbReference>
<dbReference type="InterPro" id="IPR009030">
    <property type="entry name" value="Growth_fac_rcpt_cys_sf"/>
</dbReference>
<name>V6M1P5_9EUKA</name>
<evidence type="ECO:0000256" key="1">
    <source>
        <dbReference type="SAM" id="Phobius"/>
    </source>
</evidence>